<reference evidence="2 3" key="1">
    <citation type="submission" date="2021-05" db="EMBL/GenBank/DDBJ databases">
        <title>A Polyphasic approach of four new species of the genus Ohtaekwangia: Ohtaekwangia histidinii sp. nov., Ohtaekwangia cretensis sp. nov., Ohtaekwangia indiensis sp. nov., Ohtaekwangia reichenbachii sp. nov. from diverse environment.</title>
        <authorList>
            <person name="Octaviana S."/>
        </authorList>
    </citation>
    <scope>NUCLEOTIDE SEQUENCE [LARGE SCALE GENOMIC DNA]</scope>
    <source>
        <strain evidence="2 3">PWU20</strain>
    </source>
</reference>
<dbReference type="InterPro" id="IPR028994">
    <property type="entry name" value="Integrin_alpha_N"/>
</dbReference>
<evidence type="ECO:0000256" key="1">
    <source>
        <dbReference type="ARBA" id="ARBA00022729"/>
    </source>
</evidence>
<dbReference type="Proteomes" id="UP000772618">
    <property type="component" value="Unassembled WGS sequence"/>
</dbReference>
<organism evidence="2 3">
    <name type="scientific">Chryseosolibacter indicus</name>
    <dbReference type="NCBI Taxonomy" id="2782351"/>
    <lineage>
        <taxon>Bacteria</taxon>
        <taxon>Pseudomonadati</taxon>
        <taxon>Bacteroidota</taxon>
        <taxon>Cytophagia</taxon>
        <taxon>Cytophagales</taxon>
        <taxon>Chryseotaleaceae</taxon>
        <taxon>Chryseosolibacter</taxon>
    </lineage>
</organism>
<protein>
    <submittedName>
        <fullName evidence="2">VCBS repeat-containing protein</fullName>
    </submittedName>
</protein>
<keyword evidence="1" id="KW-0732">Signal</keyword>
<accession>A0ABS5VSY6</accession>
<dbReference type="RefSeq" id="WP_254154507.1">
    <property type="nucleotide sequence ID" value="NZ_JAHESD010000033.1"/>
</dbReference>
<comment type="caution">
    <text evidence="2">The sequence shown here is derived from an EMBL/GenBank/DDBJ whole genome shotgun (WGS) entry which is preliminary data.</text>
</comment>
<dbReference type="InterPro" id="IPR013517">
    <property type="entry name" value="FG-GAP"/>
</dbReference>
<evidence type="ECO:0000313" key="3">
    <source>
        <dbReference type="Proteomes" id="UP000772618"/>
    </source>
</evidence>
<keyword evidence="3" id="KW-1185">Reference proteome</keyword>
<dbReference type="Gene3D" id="2.130.10.130">
    <property type="entry name" value="Integrin alpha, N-terminal"/>
    <property type="match status" value="2"/>
</dbReference>
<gene>
    <name evidence="2" type="ORF">KK060_14735</name>
</gene>
<sequence length="474" mass="53856">MSDKKSENLAKIYCSSCHLFPSPELLDKETWAKSVLPQMAFRMGFKEHRRLSDFGQEDALAILSSIPAQQMVSDGDWKLITEYYVSKGPDALSIPIKNVDDTLHLFRTLALSSIKLPFITLLKYDSGHQALYVGTRLGMLYKTNHTQKILDSTQLPSTPADLKIRANDMAVGLMGRMDPNDQVKGKLIQLSDNMKEQRQMLDSLKRPVFFEQADFDKDGIDDFVVCNFGNYTGGLIVYKGKPNGKFEKFVLYPLAGARKVFLNDFNNDGFVDVMALMAQGDEKLSIFYNHGKMDFNEKIILRFPPVYGSNYFETADFNGDGYLDILTTNGDNADFSMIQKPYHAVRIFQNDQKNNFKEVWTHAMPGVSQAVARDFDNDGDLDIAAISFFPDYKTRPEQNFVYFENTGNLQFKASVVPETIRGRWLVMEAGDYDNDNDIDIFLGAFNFNEVGNEVLFGRRQFNSDAVLILKNTLY</sequence>
<dbReference type="Pfam" id="PF13517">
    <property type="entry name" value="FG-GAP_3"/>
    <property type="match status" value="2"/>
</dbReference>
<dbReference type="EMBL" id="JAHESD010000033">
    <property type="protein sequence ID" value="MBT1704547.1"/>
    <property type="molecule type" value="Genomic_DNA"/>
</dbReference>
<evidence type="ECO:0000313" key="2">
    <source>
        <dbReference type="EMBL" id="MBT1704547.1"/>
    </source>
</evidence>
<dbReference type="PANTHER" id="PTHR46580">
    <property type="entry name" value="SENSOR KINASE-RELATED"/>
    <property type="match status" value="1"/>
</dbReference>
<dbReference type="PANTHER" id="PTHR46580:SF2">
    <property type="entry name" value="MAM DOMAIN-CONTAINING PROTEIN"/>
    <property type="match status" value="1"/>
</dbReference>
<proteinExistence type="predicted"/>
<name>A0ABS5VSY6_9BACT</name>
<dbReference type="SUPFAM" id="SSF69318">
    <property type="entry name" value="Integrin alpha N-terminal domain"/>
    <property type="match status" value="1"/>
</dbReference>